<dbReference type="AlphaFoldDB" id="A0A7C4EKJ1"/>
<sequence length="401" mass="43480">MSDDLSSLRIDRAQAAAPRRGWRPGRRTWIALALLLAAAAWWLAPSRFEVETVQAVMVHPTRALTAVNATGYVVADRKAALASKVTSRLVWLGVEEGSVVARDQVVARLESDDVRASLSQAEADLAAARFRVEQDRAELDDATLNHDRFKQLEKVHVVARSEYDQAVARLRKAQAAHENAVRAVAARKAALELARANVEYTVLRAPFDAVVLTKSADVGDIVTPIGASSTAKASVVTIADLDSLQIEADVSESNLGKVVKGQPVEIMLDAFGEERFPGYVHMIVPTADKTKATVMVKVRFARRDPRVLPQMSAKVAFLEREPTAEERRPRLAVAAKAVLERGDARQVFVVRDGAARLTPVKTGLALGDMTEILEGLAAGDRVILSPPEKLRDGDRVAVAGK</sequence>
<evidence type="ECO:0000259" key="3">
    <source>
        <dbReference type="Pfam" id="PF25954"/>
    </source>
</evidence>
<feature type="domain" description="Multidrug resistance protein MdtA-like alpha-helical hairpin" evidence="2">
    <location>
        <begin position="127"/>
        <end position="201"/>
    </location>
</feature>
<evidence type="ECO:0000259" key="4">
    <source>
        <dbReference type="Pfam" id="PF25989"/>
    </source>
</evidence>
<evidence type="ECO:0000313" key="5">
    <source>
        <dbReference type="EMBL" id="HGG93451.1"/>
    </source>
</evidence>
<dbReference type="PANTHER" id="PTHR30469">
    <property type="entry name" value="MULTIDRUG RESISTANCE PROTEIN MDTA"/>
    <property type="match status" value="1"/>
</dbReference>
<name>A0A7C4EKJ1_9BACT</name>
<comment type="caution">
    <text evidence="5">The sequence shown here is derived from an EMBL/GenBank/DDBJ whole genome shotgun (WGS) entry which is preliminary data.</text>
</comment>
<dbReference type="Gene3D" id="2.40.30.170">
    <property type="match status" value="1"/>
</dbReference>
<dbReference type="EMBL" id="DSRP01000759">
    <property type="protein sequence ID" value="HGG93451.1"/>
    <property type="molecule type" value="Genomic_DNA"/>
</dbReference>
<dbReference type="SUPFAM" id="SSF111369">
    <property type="entry name" value="HlyD-like secretion proteins"/>
    <property type="match status" value="1"/>
</dbReference>
<dbReference type="Gene3D" id="2.40.50.100">
    <property type="match status" value="1"/>
</dbReference>
<dbReference type="NCBIfam" id="TIGR01730">
    <property type="entry name" value="RND_mfp"/>
    <property type="match status" value="1"/>
</dbReference>
<dbReference type="GO" id="GO:0015562">
    <property type="term" value="F:efflux transmembrane transporter activity"/>
    <property type="evidence" value="ECO:0007669"/>
    <property type="project" value="TreeGrafter"/>
</dbReference>
<dbReference type="InterPro" id="IPR058637">
    <property type="entry name" value="YknX-like_C"/>
</dbReference>
<organism evidence="5">
    <name type="scientific">Fundidesulfovibrio putealis</name>
    <dbReference type="NCBI Taxonomy" id="270496"/>
    <lineage>
        <taxon>Bacteria</taxon>
        <taxon>Pseudomonadati</taxon>
        <taxon>Thermodesulfobacteriota</taxon>
        <taxon>Desulfovibrionia</taxon>
        <taxon>Desulfovibrionales</taxon>
        <taxon>Desulfovibrionaceae</taxon>
        <taxon>Fundidesulfovibrio</taxon>
    </lineage>
</organism>
<dbReference type="Pfam" id="PF25954">
    <property type="entry name" value="Beta-barrel_RND_2"/>
    <property type="match status" value="1"/>
</dbReference>
<dbReference type="InterPro" id="IPR058624">
    <property type="entry name" value="MdtA-like_HH"/>
</dbReference>
<dbReference type="InterPro" id="IPR006143">
    <property type="entry name" value="RND_pump_MFP"/>
</dbReference>
<dbReference type="Gene3D" id="2.40.420.20">
    <property type="match status" value="1"/>
</dbReference>
<reference evidence="5" key="1">
    <citation type="journal article" date="2020" name="mSystems">
        <title>Genome- and Community-Level Interaction Insights into Carbon Utilization and Element Cycling Functions of Hydrothermarchaeota in Hydrothermal Sediment.</title>
        <authorList>
            <person name="Zhou Z."/>
            <person name="Liu Y."/>
            <person name="Xu W."/>
            <person name="Pan J."/>
            <person name="Luo Z.H."/>
            <person name="Li M."/>
        </authorList>
    </citation>
    <scope>NUCLEOTIDE SEQUENCE [LARGE SCALE GENOMIC DNA]</scope>
    <source>
        <strain evidence="5">SpSt-413</strain>
    </source>
</reference>
<dbReference type="Pfam" id="PF25989">
    <property type="entry name" value="YknX_C"/>
    <property type="match status" value="1"/>
</dbReference>
<dbReference type="InterPro" id="IPR058792">
    <property type="entry name" value="Beta-barrel_RND_2"/>
</dbReference>
<dbReference type="Gene3D" id="1.10.287.470">
    <property type="entry name" value="Helix hairpin bin"/>
    <property type="match status" value="1"/>
</dbReference>
<evidence type="ECO:0000259" key="2">
    <source>
        <dbReference type="Pfam" id="PF25876"/>
    </source>
</evidence>
<protein>
    <submittedName>
        <fullName evidence="5">Efflux RND transporter periplasmic adaptor subunit</fullName>
    </submittedName>
</protein>
<dbReference type="PANTHER" id="PTHR30469:SF38">
    <property type="entry name" value="HLYD FAMILY SECRETION PROTEIN"/>
    <property type="match status" value="1"/>
</dbReference>
<dbReference type="Pfam" id="PF25876">
    <property type="entry name" value="HH_MFP_RND"/>
    <property type="match status" value="1"/>
</dbReference>
<evidence type="ECO:0000256" key="1">
    <source>
        <dbReference type="ARBA" id="ARBA00009477"/>
    </source>
</evidence>
<gene>
    <name evidence="5" type="ORF">ENR59_10955</name>
</gene>
<proteinExistence type="inferred from homology"/>
<comment type="similarity">
    <text evidence="1">Belongs to the membrane fusion protein (MFP) (TC 8.A.1) family.</text>
</comment>
<feature type="domain" description="CusB-like beta-barrel" evidence="3">
    <location>
        <begin position="246"/>
        <end position="317"/>
    </location>
</feature>
<feature type="domain" description="YknX-like C-terminal permuted SH3-like" evidence="4">
    <location>
        <begin position="332"/>
        <end position="398"/>
    </location>
</feature>
<accession>A0A7C4EKJ1</accession>
<dbReference type="GO" id="GO:1990281">
    <property type="term" value="C:efflux pump complex"/>
    <property type="evidence" value="ECO:0007669"/>
    <property type="project" value="TreeGrafter"/>
</dbReference>